<keyword evidence="6" id="KW-0931">ER-Golgi transport</keyword>
<keyword evidence="4 10" id="KW-0677">Repeat</keyword>
<evidence type="ECO:0000256" key="5">
    <source>
        <dbReference type="ARBA" id="ARBA00022824"/>
    </source>
</evidence>
<evidence type="ECO:0000256" key="10">
    <source>
        <dbReference type="RuleBase" id="RU369019"/>
    </source>
</evidence>
<evidence type="ECO:0000313" key="12">
    <source>
        <dbReference type="EMBL" id="KAL1582710.1"/>
    </source>
</evidence>
<keyword evidence="2 10" id="KW-0853">WD repeat</keyword>
<keyword evidence="3 10" id="KW-0812">Transmembrane</keyword>
<comment type="subcellular location">
    <subcellularLocation>
        <location evidence="10">Endoplasmic reticulum membrane</location>
        <topology evidence="10">Single-pass type II membrane protein</topology>
    </subcellularLocation>
    <subcellularLocation>
        <location evidence="10">Golgi apparatus membrane</location>
        <topology evidence="10">Single-pass type II membrane protein</topology>
    </subcellularLocation>
</comment>
<dbReference type="GO" id="GO:0005789">
    <property type="term" value="C:endoplasmic reticulum membrane"/>
    <property type="evidence" value="ECO:0007669"/>
    <property type="project" value="UniProtKB-SubCell"/>
</dbReference>
<organism evidence="12 13">
    <name type="scientific">Cladosporium halotolerans</name>
    <dbReference type="NCBI Taxonomy" id="1052096"/>
    <lineage>
        <taxon>Eukaryota</taxon>
        <taxon>Fungi</taxon>
        <taxon>Dikarya</taxon>
        <taxon>Ascomycota</taxon>
        <taxon>Pezizomycotina</taxon>
        <taxon>Dothideomycetes</taxon>
        <taxon>Dothideomycetidae</taxon>
        <taxon>Cladosporiales</taxon>
        <taxon>Cladosporiaceae</taxon>
        <taxon>Cladosporium</taxon>
    </lineage>
</organism>
<dbReference type="GO" id="GO:0015031">
    <property type="term" value="P:protein transport"/>
    <property type="evidence" value="ECO:0007669"/>
    <property type="project" value="UniProtKB-KW"/>
</dbReference>
<sequence length="644" mass="70805">MSPKVSFAKTTLPFPIFAADFDPFNRGYLVVGGGGGEGRSGVPNQIAVLDVQDRSTISTVAEIDLSRDEDSVQSLASLATQDGLITFAGINSSQTNQNAGKNDHFRSFEIKYPPRKKQKTDEEKGHVNSLGRNSLFKPTPSAKSETYQRLLRLSPAQKRAGGSRRIGAIATGLAKKSELVVFNATTSTPGSEDIITRIEPDGGAEVADLDVATAGTDEFSVAYCTDYNIYEQTYQYDFSKKQVQKMPNGPRRIHQMPFPDATENPASRPKFRALRFLDSQNVVALLNKPGRTGSELRIYHLYPTGPAIMTLQMSLPSHIKQAVSLDVCALDTDKKGNRQSVVAVAGQDISIEIYTINYTRNTDTFSRFRSYQSSKNVHPQQMTKLCLSPFHSPARAQGPDSQPSTDEKKPKAPMHPGPQYIRLASVSYGNTVVVDTLPLSPLDPKDKDSRYVLSHPDDERFQRIAYTYFAFLIPLLMAYLVHFFMYPEVSVATRLINVLPEPVRHRFGTPVPLPVAQSFGSAVHSTASSIVASDVPTAVPGQQRLADLLSVPGAEQNALVVRHDPANTGVAVDVHPDKQALLAEHAEAKHWHELSDEHKAEWKRRLKAAGYWVESEGERVLKGVMFSTYAGLVGQAAGEILREL</sequence>
<dbReference type="GO" id="GO:0005085">
    <property type="term" value="F:guanyl-nucleotide exchange factor activity"/>
    <property type="evidence" value="ECO:0007669"/>
    <property type="project" value="InterPro"/>
</dbReference>
<dbReference type="GO" id="GO:0003400">
    <property type="term" value="P:regulation of COPII vesicle coating"/>
    <property type="evidence" value="ECO:0007669"/>
    <property type="project" value="UniProtKB-UniRule"/>
</dbReference>
<evidence type="ECO:0000313" key="13">
    <source>
        <dbReference type="Proteomes" id="UP000803884"/>
    </source>
</evidence>
<dbReference type="PANTHER" id="PTHR23284">
    <property type="entry name" value="PROLACTIN REGULATORY ELEMENT BINDING PROTEIN"/>
    <property type="match status" value="1"/>
</dbReference>
<keyword evidence="9 10" id="KW-0472">Membrane</keyword>
<accession>A0AB34KGL4</accession>
<dbReference type="Gene3D" id="2.130.10.10">
    <property type="entry name" value="YVTN repeat-like/Quinoprotein amine dehydrogenase"/>
    <property type="match status" value="1"/>
</dbReference>
<dbReference type="InterPro" id="IPR015943">
    <property type="entry name" value="WD40/YVTN_repeat-like_dom_sf"/>
</dbReference>
<dbReference type="GeneID" id="96010031"/>
<keyword evidence="13" id="KW-1185">Reference proteome</keyword>
<dbReference type="AlphaFoldDB" id="A0AB34KGL4"/>
<gene>
    <name evidence="12" type="ORF">WHR41_08589</name>
</gene>
<evidence type="ECO:0000256" key="7">
    <source>
        <dbReference type="ARBA" id="ARBA00022927"/>
    </source>
</evidence>
<evidence type="ECO:0000256" key="1">
    <source>
        <dbReference type="ARBA" id="ARBA00022448"/>
    </source>
</evidence>
<comment type="similarity">
    <text evidence="10">Belongs to the WD repeat SEC12 family.</text>
</comment>
<dbReference type="RefSeq" id="XP_069225817.1">
    <property type="nucleotide sequence ID" value="XM_069377193.1"/>
</dbReference>
<keyword evidence="1 10" id="KW-0813">Transport</keyword>
<reference evidence="12 13" key="1">
    <citation type="journal article" date="2020" name="Microbiol. Resour. Announc.">
        <title>Draft Genome Sequence of a Cladosporium Species Isolated from the Mesophotic Ascidian Didemnum maculosum.</title>
        <authorList>
            <person name="Gioti A."/>
            <person name="Siaperas R."/>
            <person name="Nikolaivits E."/>
            <person name="Le Goff G."/>
            <person name="Ouazzani J."/>
            <person name="Kotoulas G."/>
            <person name="Topakas E."/>
        </authorList>
    </citation>
    <scope>NUCLEOTIDE SEQUENCE [LARGE SCALE GENOMIC DNA]</scope>
    <source>
        <strain evidence="12 13">TM138-S3</strain>
    </source>
</reference>
<evidence type="ECO:0000256" key="11">
    <source>
        <dbReference type="SAM" id="MobiDB-lite"/>
    </source>
</evidence>
<keyword evidence="5 10" id="KW-0256">Endoplasmic reticulum</keyword>
<comment type="function">
    <text evidence="10">Guanine nucleotide-exchange factor (GEF) required for the formation or budding of transport vesicles from the ER.</text>
</comment>
<keyword evidence="8 10" id="KW-1133">Transmembrane helix</keyword>
<evidence type="ECO:0000256" key="6">
    <source>
        <dbReference type="ARBA" id="ARBA00022892"/>
    </source>
</evidence>
<name>A0AB34KGL4_9PEZI</name>
<feature type="region of interest" description="Disordered" evidence="11">
    <location>
        <begin position="113"/>
        <end position="143"/>
    </location>
</feature>
<evidence type="ECO:0000256" key="2">
    <source>
        <dbReference type="ARBA" id="ARBA00022574"/>
    </source>
</evidence>
<evidence type="ECO:0000256" key="4">
    <source>
        <dbReference type="ARBA" id="ARBA00022737"/>
    </source>
</evidence>
<evidence type="ECO:0000256" key="8">
    <source>
        <dbReference type="ARBA" id="ARBA00022989"/>
    </source>
</evidence>
<comment type="caution">
    <text evidence="12">The sequence shown here is derived from an EMBL/GenBank/DDBJ whole genome shotgun (WGS) entry which is preliminary data.</text>
</comment>
<feature type="transmembrane region" description="Helical" evidence="10">
    <location>
        <begin position="465"/>
        <end position="486"/>
    </location>
</feature>
<dbReference type="PANTHER" id="PTHR23284:SF0">
    <property type="entry name" value="PROLACTIN REGULATORY ELEMENT-BINDING PROTEIN"/>
    <property type="match status" value="1"/>
</dbReference>
<dbReference type="Proteomes" id="UP000803884">
    <property type="component" value="Unassembled WGS sequence"/>
</dbReference>
<protein>
    <recommendedName>
        <fullName evidence="10">Guanine nucleotide-exchange factor SEC12</fullName>
    </recommendedName>
</protein>
<evidence type="ECO:0000256" key="3">
    <source>
        <dbReference type="ARBA" id="ARBA00022692"/>
    </source>
</evidence>
<dbReference type="GO" id="GO:0006888">
    <property type="term" value="P:endoplasmic reticulum to Golgi vesicle-mediated transport"/>
    <property type="evidence" value="ECO:0007669"/>
    <property type="project" value="UniProtKB-UniRule"/>
</dbReference>
<dbReference type="GO" id="GO:0000139">
    <property type="term" value="C:Golgi membrane"/>
    <property type="evidence" value="ECO:0007669"/>
    <property type="project" value="UniProtKB-SubCell"/>
</dbReference>
<dbReference type="EMBL" id="JAAQHG020000045">
    <property type="protein sequence ID" value="KAL1582710.1"/>
    <property type="molecule type" value="Genomic_DNA"/>
</dbReference>
<evidence type="ECO:0000256" key="9">
    <source>
        <dbReference type="ARBA" id="ARBA00023136"/>
    </source>
</evidence>
<keyword evidence="7 10" id="KW-0653">Protein transport</keyword>
<feature type="region of interest" description="Disordered" evidence="11">
    <location>
        <begin position="393"/>
        <end position="416"/>
    </location>
</feature>
<proteinExistence type="inferred from homology"/>
<dbReference type="InterPro" id="IPR045260">
    <property type="entry name" value="Sec12-like"/>
</dbReference>